<evidence type="ECO:0000256" key="3">
    <source>
        <dbReference type="SAM" id="Phobius"/>
    </source>
</evidence>
<evidence type="ECO:0000313" key="6">
    <source>
        <dbReference type="EMBL" id="KAK9713986.1"/>
    </source>
</evidence>
<dbReference type="InterPro" id="IPR029411">
    <property type="entry name" value="RG-lyase_III"/>
</dbReference>
<evidence type="ECO:0000256" key="2">
    <source>
        <dbReference type="SAM" id="MobiDB-lite"/>
    </source>
</evidence>
<dbReference type="InterPro" id="IPR051850">
    <property type="entry name" value="Polysacch_Lyase_4"/>
</dbReference>
<sequence length="1001" mass="111989">MANSGQLPRPPAHGRYDFGNNEARRRKGNVIKFGCVALIAAVLIAFAIYGIFLLFSFKNAQVPRFQVKAVQVSKFDVANVLIAQQKVLSTDLVFNFESDNRNPMVRVGLENMVMETTWNEVEAHLGETHVENVVITSKGVSTLKVTAHGEVELSKKIVKKEDMKLDLVLSGDLKFFSGPFKTKTYPFMVSCNGISGDSSDAACDSKLFTNGESSPPPTQKAKAPSSPQAPLEKSTVEPSVVINQSQPKESLPPPPLASREMPAVEPPVAPSKEPMPREKPAVKDHPRPSLSKEPLPVPPQASAPGKLPDQPPLSSPPQAAPGKLPDQPPLSSPPKASIPAPAQQAQGKPPVVEDKPPPPSPPKDSFPPVKLNIQDKFVILSNGILAVTISKPAGYVTGIQYNGIENILDTVNPEDDRGYWDVVWAPPGTKGTKGNFQRIVAKDFRVIIERADQIELSFKLAYNPAVDTKKAAPMEIDQRYVMLQGVSGVYAYGIFERAAWAQFGMPNARLAFKLQRQQFKYMVVADNRQREMPVPEDRMKPRGQVLEYPEAVLLVDPIDPKLKGEVDDKYQYSMESQDIRVHGWICKDPPTGFWQITPSFEFRSGGPNKQFLTSHVGPSTLAMFVSAHYSGEELIPKFKEGEPWNHIYGPIFMYMNNQTKGADFKLLWEDAKQKMLAEVKSWPYSFPASEDFPKANERVNVTGRFFVYDKYVTNEKVPAKGSFIGLGPLGEAGSWQRDCKTYQFWTRTDDEGYFTINFVRVGNYDVHGWVDGYIGDFKHKSPVNIAVGRNVDLGELVFEPLRDGPTLWEIGIPDRLAKEFYIPDPNPKYVNKLYVNHPDRFRQYGLWERYAELYPNNDLVYDVNTSDYKKDWFYAQVTRQIGARYNGTTWQVKFNLEDVVPNGIYKLRIALASATNSDLEVRFNEPKPSPAIFTSGRIGNDNSIARHGIHGLYWLFNIDVKGNTLRKGNNTMFLTQTKGVSPFQGLMYDYIRLEGPATSPK</sequence>
<feature type="compositionally biased region" description="Pro residues" evidence="2">
    <location>
        <begin position="309"/>
        <end position="319"/>
    </location>
</feature>
<dbReference type="InterPro" id="IPR029413">
    <property type="entry name" value="RG-lyase_II"/>
</dbReference>
<feature type="compositionally biased region" description="Low complexity" evidence="2">
    <location>
        <begin position="333"/>
        <end position="350"/>
    </location>
</feature>
<gene>
    <name evidence="6" type="ORF">RND81_06G063500</name>
</gene>
<dbReference type="Gene3D" id="2.70.98.10">
    <property type="match status" value="1"/>
</dbReference>
<dbReference type="Gene3D" id="2.60.40.1120">
    <property type="entry name" value="Carboxypeptidase-like, regulatory domain"/>
    <property type="match status" value="1"/>
</dbReference>
<dbReference type="GO" id="GO:0030246">
    <property type="term" value="F:carbohydrate binding"/>
    <property type="evidence" value="ECO:0007669"/>
    <property type="project" value="InterPro"/>
</dbReference>
<dbReference type="InterPro" id="IPR008979">
    <property type="entry name" value="Galactose-bd-like_sf"/>
</dbReference>
<evidence type="ECO:0000256" key="1">
    <source>
        <dbReference type="ARBA" id="ARBA00022729"/>
    </source>
</evidence>
<dbReference type="AlphaFoldDB" id="A0AAW1K4A3"/>
<keyword evidence="3" id="KW-1133">Transmembrane helix</keyword>
<keyword evidence="1" id="KW-0732">Signal</keyword>
<dbReference type="Pfam" id="PF14683">
    <property type="entry name" value="CBM-like"/>
    <property type="match status" value="1"/>
</dbReference>
<dbReference type="Pfam" id="PF06045">
    <property type="entry name" value="Rhamnogal_lyase"/>
    <property type="match status" value="1"/>
</dbReference>
<organism evidence="6 7">
    <name type="scientific">Saponaria officinalis</name>
    <name type="common">Common soapwort</name>
    <name type="synonym">Lychnis saponaria</name>
    <dbReference type="NCBI Taxonomy" id="3572"/>
    <lineage>
        <taxon>Eukaryota</taxon>
        <taxon>Viridiplantae</taxon>
        <taxon>Streptophyta</taxon>
        <taxon>Embryophyta</taxon>
        <taxon>Tracheophyta</taxon>
        <taxon>Spermatophyta</taxon>
        <taxon>Magnoliopsida</taxon>
        <taxon>eudicotyledons</taxon>
        <taxon>Gunneridae</taxon>
        <taxon>Pentapetalae</taxon>
        <taxon>Caryophyllales</taxon>
        <taxon>Caryophyllaceae</taxon>
        <taxon>Caryophylleae</taxon>
        <taxon>Saponaria</taxon>
    </lineage>
</organism>
<evidence type="ECO:0000313" key="7">
    <source>
        <dbReference type="Proteomes" id="UP001443914"/>
    </source>
</evidence>
<dbReference type="Proteomes" id="UP001443914">
    <property type="component" value="Unassembled WGS sequence"/>
</dbReference>
<protein>
    <recommendedName>
        <fullName evidence="8">Rhamnogalacturonan endolyase</fullName>
    </recommendedName>
</protein>
<dbReference type="EMBL" id="JBDFQZ010000006">
    <property type="protein sequence ID" value="KAK9713986.1"/>
    <property type="molecule type" value="Genomic_DNA"/>
</dbReference>
<feature type="domain" description="Rhamnogalacturonan lyase" evidence="5">
    <location>
        <begin position="721"/>
        <end position="791"/>
    </location>
</feature>
<feature type="domain" description="Rhamnogalacturonan lyase" evidence="4">
    <location>
        <begin position="806"/>
        <end position="993"/>
    </location>
</feature>
<reference evidence="6" key="1">
    <citation type="submission" date="2024-03" db="EMBL/GenBank/DDBJ databases">
        <title>WGS assembly of Saponaria officinalis var. Norfolk2.</title>
        <authorList>
            <person name="Jenkins J."/>
            <person name="Shu S."/>
            <person name="Grimwood J."/>
            <person name="Barry K."/>
            <person name="Goodstein D."/>
            <person name="Schmutz J."/>
            <person name="Leebens-Mack J."/>
            <person name="Osbourn A."/>
        </authorList>
    </citation>
    <scope>NUCLEOTIDE SEQUENCE [LARGE SCALE GENOMIC DNA]</scope>
    <source>
        <strain evidence="6">JIC</strain>
    </source>
</reference>
<feature type="transmembrane region" description="Helical" evidence="3">
    <location>
        <begin position="33"/>
        <end position="57"/>
    </location>
</feature>
<dbReference type="PANTHER" id="PTHR32018">
    <property type="entry name" value="RHAMNOGALACTURONATE LYASE FAMILY PROTEIN"/>
    <property type="match status" value="1"/>
</dbReference>
<dbReference type="SUPFAM" id="SSF49452">
    <property type="entry name" value="Starch-binding domain-like"/>
    <property type="match status" value="1"/>
</dbReference>
<keyword evidence="3" id="KW-0472">Membrane</keyword>
<name>A0AAW1K4A3_SAPOF</name>
<dbReference type="CDD" id="cd10316">
    <property type="entry name" value="RGL4_M"/>
    <property type="match status" value="1"/>
</dbReference>
<dbReference type="SUPFAM" id="SSF49785">
    <property type="entry name" value="Galactose-binding domain-like"/>
    <property type="match status" value="1"/>
</dbReference>
<proteinExistence type="predicted"/>
<dbReference type="InterPro" id="IPR013784">
    <property type="entry name" value="Carb-bd-like_fold"/>
</dbReference>
<comment type="caution">
    <text evidence="6">The sequence shown here is derived from an EMBL/GenBank/DDBJ whole genome shotgun (WGS) entry which is preliminary data.</text>
</comment>
<feature type="region of interest" description="Disordered" evidence="2">
    <location>
        <begin position="205"/>
        <end position="368"/>
    </location>
</feature>
<evidence type="ECO:0008006" key="8">
    <source>
        <dbReference type="Google" id="ProtNLM"/>
    </source>
</evidence>
<dbReference type="CDD" id="cd10320">
    <property type="entry name" value="RGL4_N"/>
    <property type="match status" value="1"/>
</dbReference>
<dbReference type="Pfam" id="PF14686">
    <property type="entry name" value="fn3_3"/>
    <property type="match status" value="1"/>
</dbReference>
<keyword evidence="3" id="KW-0812">Transmembrane</keyword>
<dbReference type="InterPro" id="IPR014718">
    <property type="entry name" value="GH-type_carb-bd"/>
</dbReference>
<feature type="region of interest" description="Disordered" evidence="2">
    <location>
        <begin position="1"/>
        <end position="20"/>
    </location>
</feature>
<dbReference type="InterPro" id="IPR010325">
    <property type="entry name" value="Rhamnogal_lyase"/>
</dbReference>
<evidence type="ECO:0000259" key="4">
    <source>
        <dbReference type="Pfam" id="PF14683"/>
    </source>
</evidence>
<dbReference type="Gene3D" id="2.60.120.260">
    <property type="entry name" value="Galactose-binding domain-like"/>
    <property type="match status" value="1"/>
</dbReference>
<keyword evidence="7" id="KW-1185">Reference proteome</keyword>
<evidence type="ECO:0000259" key="5">
    <source>
        <dbReference type="Pfam" id="PF14686"/>
    </source>
</evidence>
<dbReference type="PANTHER" id="PTHR32018:SF1">
    <property type="entry name" value="RHAMNOGALACTURONAN ENDOLYASE"/>
    <property type="match status" value="1"/>
</dbReference>
<dbReference type="CDD" id="cd10317">
    <property type="entry name" value="RGL4_C"/>
    <property type="match status" value="1"/>
</dbReference>
<feature type="compositionally biased region" description="Basic and acidic residues" evidence="2">
    <location>
        <begin position="274"/>
        <end position="287"/>
    </location>
</feature>
<accession>A0AAW1K4A3</accession>